<reference evidence="1 2" key="1">
    <citation type="journal article" date="2019" name="Syst. Appl. Microbiol.">
        <title>Microvirga tunisiensis sp. nov., a root nodule symbiotic bacterium isolated from Lupinus micranthus and L. luteus grown in Northern Tunisia.</title>
        <authorList>
            <person name="Msaddak A."/>
            <person name="Rejili M."/>
            <person name="Duran D."/>
            <person name="Mars M."/>
            <person name="Palacios J.M."/>
            <person name="Ruiz-Argueso T."/>
            <person name="Rey L."/>
            <person name="Imperial J."/>
        </authorList>
    </citation>
    <scope>NUCLEOTIDE SEQUENCE [LARGE SCALE GENOMIC DNA]</scope>
    <source>
        <strain evidence="1 2">Lmie10</strain>
    </source>
</reference>
<dbReference type="OrthoDB" id="8882910at2"/>
<organism evidence="1 2">
    <name type="scientific">Microvirga tunisiensis</name>
    <dbReference type="NCBI Taxonomy" id="2108360"/>
    <lineage>
        <taxon>Bacteria</taxon>
        <taxon>Pseudomonadati</taxon>
        <taxon>Pseudomonadota</taxon>
        <taxon>Alphaproteobacteria</taxon>
        <taxon>Hyphomicrobiales</taxon>
        <taxon>Methylobacteriaceae</taxon>
        <taxon>Microvirga</taxon>
    </lineage>
</organism>
<evidence type="ECO:0000313" key="1">
    <source>
        <dbReference type="EMBL" id="MPR30201.1"/>
    </source>
</evidence>
<dbReference type="AlphaFoldDB" id="A0A5N7MT79"/>
<evidence type="ECO:0008006" key="3">
    <source>
        <dbReference type="Google" id="ProtNLM"/>
    </source>
</evidence>
<accession>A0A5N7MT79</accession>
<comment type="caution">
    <text evidence="1">The sequence shown here is derived from an EMBL/GenBank/DDBJ whole genome shotgun (WGS) entry which is preliminary data.</text>
</comment>
<gene>
    <name evidence="1" type="ORF">FS320_35455</name>
</gene>
<dbReference type="Gene3D" id="2.60.120.10">
    <property type="entry name" value="Jelly Rolls"/>
    <property type="match status" value="1"/>
</dbReference>
<sequence length="306" mass="33440">MFDPTDPRASLSSSSPPIALPGEFAAAEYGRFYDEAPQESTPEGQTWYLRGQNFIVAYTLAQPGAVLGRPSQPDEYMALIPRAETTVEVSAGTEARTVKGHSLIILPPGESRIAMPQGGEIVRLFTTRSPDLVAKCANAASYINSRANIPPFEAWPAPPGGYRIRSYSLDVPGEPGRFGRIFRCTTLMVNVLDPQEGPRDVTKLSPHHHDDFEQGSLALHGAFTHHLRWPWTPNMNHWREDEHAILASPSLTVIPPPAIHTSRGMDAGINQLVDIFSPPRLDFSAKPGWVLNADDYPMPTPSASAA</sequence>
<name>A0A5N7MT79_9HYPH</name>
<proteinExistence type="predicted"/>
<keyword evidence="2" id="KW-1185">Reference proteome</keyword>
<dbReference type="InterPro" id="IPR014710">
    <property type="entry name" value="RmlC-like_jellyroll"/>
</dbReference>
<dbReference type="Proteomes" id="UP000403266">
    <property type="component" value="Unassembled WGS sequence"/>
</dbReference>
<protein>
    <recommendedName>
        <fullName evidence="3">5-deoxy-glucuronate isomerase</fullName>
    </recommendedName>
</protein>
<dbReference type="EMBL" id="VOSK01000326">
    <property type="protein sequence ID" value="MPR30201.1"/>
    <property type="molecule type" value="Genomic_DNA"/>
</dbReference>
<evidence type="ECO:0000313" key="2">
    <source>
        <dbReference type="Proteomes" id="UP000403266"/>
    </source>
</evidence>
<dbReference type="RefSeq" id="WP_152717055.1">
    <property type="nucleotide sequence ID" value="NZ_VOSJ01000357.1"/>
</dbReference>